<reference evidence="2 3" key="1">
    <citation type="submission" date="2019-06" db="EMBL/GenBank/DDBJ databases">
        <title>Sequencing the genomes of 1000 actinobacteria strains.</title>
        <authorList>
            <person name="Klenk H.-P."/>
        </authorList>
    </citation>
    <scope>NUCLEOTIDE SEQUENCE [LARGE SCALE GENOMIC DNA]</scope>
    <source>
        <strain evidence="2 3">DSM 44826</strain>
    </source>
</reference>
<feature type="domain" description="YxiG-like" evidence="1">
    <location>
        <begin position="8"/>
        <end position="162"/>
    </location>
</feature>
<dbReference type="Proteomes" id="UP000317940">
    <property type="component" value="Unassembled WGS sequence"/>
</dbReference>
<protein>
    <recommendedName>
        <fullName evidence="1">YxiG-like domain-containing protein</fullName>
    </recommendedName>
</protein>
<dbReference type="AlphaFoldDB" id="A0A561ULB1"/>
<comment type="caution">
    <text evidence="2">The sequence shown here is derived from an EMBL/GenBank/DDBJ whole genome shotgun (WGS) entry which is preliminary data.</text>
</comment>
<dbReference type="Pfam" id="PF24712">
    <property type="entry name" value="YxiG_2"/>
    <property type="match status" value="1"/>
</dbReference>
<dbReference type="EMBL" id="VIWT01000001">
    <property type="protein sequence ID" value="TWG00150.1"/>
    <property type="molecule type" value="Genomic_DNA"/>
</dbReference>
<evidence type="ECO:0000259" key="1">
    <source>
        <dbReference type="Pfam" id="PF24712"/>
    </source>
</evidence>
<evidence type="ECO:0000313" key="2">
    <source>
        <dbReference type="EMBL" id="TWG00150.1"/>
    </source>
</evidence>
<proteinExistence type="predicted"/>
<sequence>MRYNGGMDTALLAQLLDDTFDHALVYHGYTDYMRDYEVIVYMTAAKSTGIPPAYLRYLFRHCVEARCETTVPAETWQRSLDERLLDLDTGADLDGFVWGVKWQCMYPGASLLPQSDAARRWSAEVGIDFHHVLVETNAQRLTLLFSDLQVTEVPVGYAPYATD</sequence>
<accession>A0A561ULB1</accession>
<keyword evidence="3" id="KW-1185">Reference proteome</keyword>
<evidence type="ECO:0000313" key="3">
    <source>
        <dbReference type="Proteomes" id="UP000317940"/>
    </source>
</evidence>
<gene>
    <name evidence="2" type="ORF">FHX73_114019</name>
</gene>
<name>A0A561ULB1_9ACTN</name>
<organism evidence="2 3">
    <name type="scientific">Kitasatospora viridis</name>
    <dbReference type="NCBI Taxonomy" id="281105"/>
    <lineage>
        <taxon>Bacteria</taxon>
        <taxon>Bacillati</taxon>
        <taxon>Actinomycetota</taxon>
        <taxon>Actinomycetes</taxon>
        <taxon>Kitasatosporales</taxon>
        <taxon>Streptomycetaceae</taxon>
        <taxon>Kitasatospora</taxon>
    </lineage>
</organism>
<dbReference type="InterPro" id="IPR058188">
    <property type="entry name" value="YxiG-like"/>
</dbReference>